<evidence type="ECO:0000313" key="2">
    <source>
        <dbReference type="EMBL" id="KAI7790041.1"/>
    </source>
</evidence>
<gene>
    <name evidence="2" type="ORF">IRJ41_012795</name>
</gene>
<accession>A0A9W7T4R1</accession>
<keyword evidence="1" id="KW-0812">Transmembrane</keyword>
<keyword evidence="3" id="KW-1185">Reference proteome</keyword>
<sequence length="196" mass="22842">MATFRPKRRYWVLEVIDEIWKSSDEQENQSSEDEPDLLLPDGEMSDSAPVWNWGEWTNLMPSSVISHAVLRKTRKWYRSLFLHFVDIGVVTAFILHQQLAASQNQRAKTQREFREALVLELADWMPASSGLDAPPATVPQSMPTAGHHRPRHANETRRRCRVCHQKTAVYCHYCDLFLCFKPSRDCFNNYHDVNNL</sequence>
<keyword evidence="1" id="KW-0472">Membrane</keyword>
<dbReference type="EMBL" id="JAFHDT010000259">
    <property type="protein sequence ID" value="KAI7790041.1"/>
    <property type="molecule type" value="Genomic_DNA"/>
</dbReference>
<evidence type="ECO:0000256" key="1">
    <source>
        <dbReference type="SAM" id="Phobius"/>
    </source>
</evidence>
<evidence type="ECO:0000313" key="3">
    <source>
        <dbReference type="Proteomes" id="UP001059041"/>
    </source>
</evidence>
<feature type="transmembrane region" description="Helical" evidence="1">
    <location>
        <begin position="80"/>
        <end position="99"/>
    </location>
</feature>
<dbReference type="PANTHER" id="PTHR46599:SF3">
    <property type="entry name" value="PIGGYBAC TRANSPOSABLE ELEMENT-DERIVED PROTEIN 4"/>
    <property type="match status" value="1"/>
</dbReference>
<comment type="caution">
    <text evidence="2">The sequence shown here is derived from an EMBL/GenBank/DDBJ whole genome shotgun (WGS) entry which is preliminary data.</text>
</comment>
<dbReference type="AlphaFoldDB" id="A0A9W7T4R1"/>
<dbReference type="Proteomes" id="UP001059041">
    <property type="component" value="Unassembled WGS sequence"/>
</dbReference>
<reference evidence="2" key="1">
    <citation type="submission" date="2021-02" db="EMBL/GenBank/DDBJ databases">
        <title>Comparative genomics reveals that relaxation of natural selection precedes convergent phenotypic evolution of cavefish.</title>
        <authorList>
            <person name="Peng Z."/>
        </authorList>
    </citation>
    <scope>NUCLEOTIDE SEQUENCE</scope>
    <source>
        <tissue evidence="2">Muscle</tissue>
    </source>
</reference>
<dbReference type="PANTHER" id="PTHR46599">
    <property type="entry name" value="PIGGYBAC TRANSPOSABLE ELEMENT-DERIVED PROTEIN 4"/>
    <property type="match status" value="1"/>
</dbReference>
<name>A0A9W7T4R1_TRIRA</name>
<proteinExistence type="predicted"/>
<protein>
    <submittedName>
        <fullName evidence="2">PiggyBac transposable element-derived protein 4-like</fullName>
    </submittedName>
</protein>
<organism evidence="2 3">
    <name type="scientific">Triplophysa rosa</name>
    <name type="common">Cave loach</name>
    <dbReference type="NCBI Taxonomy" id="992332"/>
    <lineage>
        <taxon>Eukaryota</taxon>
        <taxon>Metazoa</taxon>
        <taxon>Chordata</taxon>
        <taxon>Craniata</taxon>
        <taxon>Vertebrata</taxon>
        <taxon>Euteleostomi</taxon>
        <taxon>Actinopterygii</taxon>
        <taxon>Neopterygii</taxon>
        <taxon>Teleostei</taxon>
        <taxon>Ostariophysi</taxon>
        <taxon>Cypriniformes</taxon>
        <taxon>Nemacheilidae</taxon>
        <taxon>Triplophysa</taxon>
    </lineage>
</organism>
<keyword evidence="1" id="KW-1133">Transmembrane helix</keyword>